<dbReference type="PANTHER" id="PTHR35007">
    <property type="entry name" value="INTEGRAL MEMBRANE PROTEIN-RELATED"/>
    <property type="match status" value="1"/>
</dbReference>
<evidence type="ECO:0000259" key="7">
    <source>
        <dbReference type="Pfam" id="PF00482"/>
    </source>
</evidence>
<dbReference type="EMBL" id="CP038462">
    <property type="protein sequence ID" value="QCC76984.1"/>
    <property type="molecule type" value="Genomic_DNA"/>
</dbReference>
<proteinExistence type="predicted"/>
<keyword evidence="4 6" id="KW-1133">Transmembrane helix</keyword>
<accession>A0A4P7UBA6</accession>
<feature type="domain" description="Type II secretion system protein GspF" evidence="7">
    <location>
        <begin position="171"/>
        <end position="296"/>
    </location>
</feature>
<evidence type="ECO:0000256" key="2">
    <source>
        <dbReference type="ARBA" id="ARBA00022475"/>
    </source>
</evidence>
<evidence type="ECO:0000256" key="6">
    <source>
        <dbReference type="SAM" id="Phobius"/>
    </source>
</evidence>
<dbReference type="Pfam" id="PF00482">
    <property type="entry name" value="T2SSF"/>
    <property type="match status" value="1"/>
</dbReference>
<dbReference type="AlphaFoldDB" id="A0A4P7UBA6"/>
<organism evidence="8 9">
    <name type="scientific">Nocardioides daphniae</name>
    <dbReference type="NCBI Taxonomy" id="402297"/>
    <lineage>
        <taxon>Bacteria</taxon>
        <taxon>Bacillati</taxon>
        <taxon>Actinomycetota</taxon>
        <taxon>Actinomycetes</taxon>
        <taxon>Propionibacteriales</taxon>
        <taxon>Nocardioidaceae</taxon>
        <taxon>Nocardioides</taxon>
    </lineage>
</organism>
<keyword evidence="2" id="KW-1003">Cell membrane</keyword>
<keyword evidence="3 6" id="KW-0812">Transmembrane</keyword>
<reference evidence="8 9" key="1">
    <citation type="journal article" date="2008" name="Int. J. Syst. Evol. Microbiol.">
        <title>Nocardioides daphniae sp. nov., isolated from Daphnia cucullata (Crustacea: Cladocera).</title>
        <authorList>
            <person name="Toth E.M."/>
            <person name="Keki Z."/>
            <person name="Homonnay Z.G."/>
            <person name="Borsodi A.K."/>
            <person name="Marialigeti K."/>
            <person name="Schumann P."/>
        </authorList>
    </citation>
    <scope>NUCLEOTIDE SEQUENCE [LARGE SCALE GENOMIC DNA]</scope>
    <source>
        <strain evidence="8 9">JCM 16608</strain>
    </source>
</reference>
<feature type="transmembrane region" description="Helical" evidence="6">
    <location>
        <begin position="134"/>
        <end position="153"/>
    </location>
</feature>
<name>A0A4P7UBA6_9ACTN</name>
<gene>
    <name evidence="8" type="ORF">E2C04_06705</name>
</gene>
<dbReference type="OrthoDB" id="9810662at2"/>
<dbReference type="KEGG" id="ndp:E2C04_06705"/>
<sequence length="313" mass="34123">MVLLLGFLFIVASVTLVFMAFPKAEVKQTGGVGRSIAALEAMGHTATPELTAELQRPFSERVLEPFQERALAIGRRLSGADNSERIYRKLELAGNPPGWSVDRVVSMKVIGAVGGLVGFLLFSFMLDFALLTRLMFVAAGALVGYMGPNMYLYQKAYDRQAELAKELPDAIDLLTISVESGLAFDAAVQQVARNTSGPLAAEFSRVLQEMQIGNGRASALRALADRTNLDDLRSFVSAMVQADAFGIPIAQVLRVQSSEMRTKRRQKAEEKAQQVPVKMTVPLIFCILPTLFIIVLGPPRCRSCRRSADVAQA</sequence>
<feature type="transmembrane region" description="Helical" evidence="6">
    <location>
        <begin position="275"/>
        <end position="297"/>
    </location>
</feature>
<keyword evidence="5 6" id="KW-0472">Membrane</keyword>
<evidence type="ECO:0000256" key="5">
    <source>
        <dbReference type="ARBA" id="ARBA00023136"/>
    </source>
</evidence>
<dbReference type="PANTHER" id="PTHR35007:SF2">
    <property type="entry name" value="PILUS ASSEMBLE PROTEIN"/>
    <property type="match status" value="1"/>
</dbReference>
<evidence type="ECO:0000313" key="8">
    <source>
        <dbReference type="EMBL" id="QCC76984.1"/>
    </source>
</evidence>
<dbReference type="RefSeq" id="WP_135832030.1">
    <property type="nucleotide sequence ID" value="NZ_CP038462.1"/>
</dbReference>
<dbReference type="Proteomes" id="UP000297025">
    <property type="component" value="Chromosome"/>
</dbReference>
<feature type="transmembrane region" description="Helical" evidence="6">
    <location>
        <begin position="104"/>
        <end position="122"/>
    </location>
</feature>
<comment type="subcellular location">
    <subcellularLocation>
        <location evidence="1">Cell membrane</location>
        <topology evidence="1">Multi-pass membrane protein</topology>
    </subcellularLocation>
</comment>
<protein>
    <submittedName>
        <fullName evidence="8">Type II secretion system F family protein</fullName>
    </submittedName>
</protein>
<dbReference type="GO" id="GO:0005886">
    <property type="term" value="C:plasma membrane"/>
    <property type="evidence" value="ECO:0007669"/>
    <property type="project" value="UniProtKB-SubCell"/>
</dbReference>
<dbReference type="InterPro" id="IPR018076">
    <property type="entry name" value="T2SS_GspF_dom"/>
</dbReference>
<evidence type="ECO:0000256" key="1">
    <source>
        <dbReference type="ARBA" id="ARBA00004651"/>
    </source>
</evidence>
<evidence type="ECO:0000256" key="3">
    <source>
        <dbReference type="ARBA" id="ARBA00022692"/>
    </source>
</evidence>
<evidence type="ECO:0000256" key="4">
    <source>
        <dbReference type="ARBA" id="ARBA00022989"/>
    </source>
</evidence>
<evidence type="ECO:0000313" key="9">
    <source>
        <dbReference type="Proteomes" id="UP000297025"/>
    </source>
</evidence>